<accession>A0AAV4AZN5</accession>
<evidence type="ECO:0000313" key="2">
    <source>
        <dbReference type="EMBL" id="GFO12318.1"/>
    </source>
</evidence>
<dbReference type="Proteomes" id="UP000735302">
    <property type="component" value="Unassembled WGS sequence"/>
</dbReference>
<name>A0AAV4AZN5_9GAST</name>
<gene>
    <name evidence="2" type="ORF">PoB_003882300</name>
</gene>
<comment type="caution">
    <text evidence="2">The sequence shown here is derived from an EMBL/GenBank/DDBJ whole genome shotgun (WGS) entry which is preliminary data.</text>
</comment>
<sequence length="124" mass="14784">MRQQQQQMRQQQQQMRQQQQQMRQQQQQQQRQQQQQMRQQQQHPQQADLSTPSGQGTDGGARTRNRRVSGRILYPLCHRRRGEEVDGNVVNGINFESAVKDPEMRQKFDRNEITRLCQPQSSNL</sequence>
<feature type="compositionally biased region" description="Polar residues" evidence="1">
    <location>
        <begin position="43"/>
        <end position="55"/>
    </location>
</feature>
<dbReference type="AlphaFoldDB" id="A0AAV4AZN5"/>
<dbReference type="SUPFAM" id="SSF81995">
    <property type="entry name" value="beta-sandwich domain of Sec23/24"/>
    <property type="match status" value="1"/>
</dbReference>
<keyword evidence="3" id="KW-1185">Reference proteome</keyword>
<feature type="compositionally biased region" description="Low complexity" evidence="1">
    <location>
        <begin position="1"/>
        <end position="42"/>
    </location>
</feature>
<proteinExistence type="predicted"/>
<evidence type="ECO:0000256" key="1">
    <source>
        <dbReference type="SAM" id="MobiDB-lite"/>
    </source>
</evidence>
<reference evidence="2 3" key="1">
    <citation type="journal article" date="2021" name="Elife">
        <title>Chloroplast acquisition without the gene transfer in kleptoplastic sea slugs, Plakobranchus ocellatus.</title>
        <authorList>
            <person name="Maeda T."/>
            <person name="Takahashi S."/>
            <person name="Yoshida T."/>
            <person name="Shimamura S."/>
            <person name="Takaki Y."/>
            <person name="Nagai Y."/>
            <person name="Toyoda A."/>
            <person name="Suzuki Y."/>
            <person name="Arimoto A."/>
            <person name="Ishii H."/>
            <person name="Satoh N."/>
            <person name="Nishiyama T."/>
            <person name="Hasebe M."/>
            <person name="Maruyama T."/>
            <person name="Minagawa J."/>
            <person name="Obokata J."/>
            <person name="Shigenobu S."/>
        </authorList>
    </citation>
    <scope>NUCLEOTIDE SEQUENCE [LARGE SCALE GENOMIC DNA]</scope>
</reference>
<organism evidence="2 3">
    <name type="scientific">Plakobranchus ocellatus</name>
    <dbReference type="NCBI Taxonomy" id="259542"/>
    <lineage>
        <taxon>Eukaryota</taxon>
        <taxon>Metazoa</taxon>
        <taxon>Spiralia</taxon>
        <taxon>Lophotrochozoa</taxon>
        <taxon>Mollusca</taxon>
        <taxon>Gastropoda</taxon>
        <taxon>Heterobranchia</taxon>
        <taxon>Euthyneura</taxon>
        <taxon>Panpulmonata</taxon>
        <taxon>Sacoglossa</taxon>
        <taxon>Placobranchoidea</taxon>
        <taxon>Plakobranchidae</taxon>
        <taxon>Plakobranchus</taxon>
    </lineage>
</organism>
<dbReference type="EMBL" id="BLXT01004413">
    <property type="protein sequence ID" value="GFO12318.1"/>
    <property type="molecule type" value="Genomic_DNA"/>
</dbReference>
<protein>
    <submittedName>
        <fullName evidence="2">Uncharacterized protein</fullName>
    </submittedName>
</protein>
<feature type="region of interest" description="Disordered" evidence="1">
    <location>
        <begin position="1"/>
        <end position="68"/>
    </location>
</feature>
<evidence type="ECO:0000313" key="3">
    <source>
        <dbReference type="Proteomes" id="UP000735302"/>
    </source>
</evidence>